<gene>
    <name evidence="2" type="ORF">EXIGLDRAFT_760627</name>
</gene>
<proteinExistence type="predicted"/>
<evidence type="ECO:0000313" key="2">
    <source>
        <dbReference type="EMBL" id="KZW01722.1"/>
    </source>
</evidence>
<evidence type="ECO:0000256" key="1">
    <source>
        <dbReference type="SAM" id="MobiDB-lite"/>
    </source>
</evidence>
<reference evidence="2 3" key="1">
    <citation type="journal article" date="2016" name="Mol. Biol. Evol.">
        <title>Comparative Genomics of Early-Diverging Mushroom-Forming Fungi Provides Insights into the Origins of Lignocellulose Decay Capabilities.</title>
        <authorList>
            <person name="Nagy L.G."/>
            <person name="Riley R."/>
            <person name="Tritt A."/>
            <person name="Adam C."/>
            <person name="Daum C."/>
            <person name="Floudas D."/>
            <person name="Sun H."/>
            <person name="Yadav J.S."/>
            <person name="Pangilinan J."/>
            <person name="Larsson K.H."/>
            <person name="Matsuura K."/>
            <person name="Barry K."/>
            <person name="Labutti K."/>
            <person name="Kuo R."/>
            <person name="Ohm R.A."/>
            <person name="Bhattacharya S.S."/>
            <person name="Shirouzu T."/>
            <person name="Yoshinaga Y."/>
            <person name="Martin F.M."/>
            <person name="Grigoriev I.V."/>
            <person name="Hibbett D.S."/>
        </authorList>
    </citation>
    <scope>NUCLEOTIDE SEQUENCE [LARGE SCALE GENOMIC DNA]</scope>
    <source>
        <strain evidence="2 3">HHB12029</strain>
    </source>
</reference>
<feature type="region of interest" description="Disordered" evidence="1">
    <location>
        <begin position="232"/>
        <end position="266"/>
    </location>
</feature>
<sequence length="266" mass="28980">MPTSVDMTNFTFEAVDLHLRPKLTSGPFQYLGAMHAVDDPFTGSKHGQIRNALAPNRLLAQTETETETETENVSRAQFQVYSCYESPFKLQARHVAGMETPLEALTDNRNSSIVATSADLVCRNTDCLYGKAARLNQAFRDQIRRGNPVDSDLGTLSAFGDALKHKDAIDNHKLLLEHLLTLLSCLTEKSARSQKPSNAVGAITLGQSPTATSMHFHGDRIRHQVLLSNPHKETPAAAARTGSEPEANKEGSVATLLTTSQPGLPY</sequence>
<feature type="compositionally biased region" description="Polar residues" evidence="1">
    <location>
        <begin position="255"/>
        <end position="266"/>
    </location>
</feature>
<name>A0A165P6K5_EXIGL</name>
<dbReference type="AlphaFoldDB" id="A0A165P6K5"/>
<keyword evidence="3" id="KW-1185">Reference proteome</keyword>
<dbReference type="Proteomes" id="UP000077266">
    <property type="component" value="Unassembled WGS sequence"/>
</dbReference>
<organism evidence="2 3">
    <name type="scientific">Exidia glandulosa HHB12029</name>
    <dbReference type="NCBI Taxonomy" id="1314781"/>
    <lineage>
        <taxon>Eukaryota</taxon>
        <taxon>Fungi</taxon>
        <taxon>Dikarya</taxon>
        <taxon>Basidiomycota</taxon>
        <taxon>Agaricomycotina</taxon>
        <taxon>Agaricomycetes</taxon>
        <taxon>Auriculariales</taxon>
        <taxon>Exidiaceae</taxon>
        <taxon>Exidia</taxon>
    </lineage>
</organism>
<dbReference type="InParanoid" id="A0A165P6K5"/>
<evidence type="ECO:0000313" key="3">
    <source>
        <dbReference type="Proteomes" id="UP000077266"/>
    </source>
</evidence>
<dbReference type="EMBL" id="KV425892">
    <property type="protein sequence ID" value="KZW01722.1"/>
    <property type="molecule type" value="Genomic_DNA"/>
</dbReference>
<accession>A0A165P6K5</accession>
<protein>
    <submittedName>
        <fullName evidence="2">Uncharacterized protein</fullName>
    </submittedName>
</protein>